<name>A0A255YEK3_9SPHN</name>
<sequence>MYIANDVPSRHAGCHEVRSVWIDLPPGDERDKLWLMFEILGWQVSGPAAAGGHDKPAQDCRLQLCSRGRVVAVATTDHQLAAVLARQGLDRLIMPVALPALEQLMVVAG</sequence>
<reference evidence="1 2" key="1">
    <citation type="submission" date="2017-07" db="EMBL/GenBank/DDBJ databases">
        <title>Sandarakinorhabdus cyanobacteriorum sp. nov., a novel bacterium isolated from cyanobacterial aggregates in a eutrophic lake.</title>
        <authorList>
            <person name="Cai H."/>
        </authorList>
    </citation>
    <scope>NUCLEOTIDE SEQUENCE [LARGE SCALE GENOMIC DNA]</scope>
    <source>
        <strain evidence="1 2">TH057</strain>
    </source>
</reference>
<keyword evidence="2" id="KW-1185">Reference proteome</keyword>
<dbReference type="EMBL" id="NOXT01000113">
    <property type="protein sequence ID" value="OYQ27631.1"/>
    <property type="molecule type" value="Genomic_DNA"/>
</dbReference>
<dbReference type="AlphaFoldDB" id="A0A255YEK3"/>
<evidence type="ECO:0000313" key="2">
    <source>
        <dbReference type="Proteomes" id="UP000216991"/>
    </source>
</evidence>
<gene>
    <name evidence="1" type="ORF">CHU93_10215</name>
</gene>
<evidence type="ECO:0000313" key="1">
    <source>
        <dbReference type="EMBL" id="OYQ27631.1"/>
    </source>
</evidence>
<organism evidence="1 2">
    <name type="scientific">Sandarakinorhabdus cyanobacteriorum</name>
    <dbReference type="NCBI Taxonomy" id="1981098"/>
    <lineage>
        <taxon>Bacteria</taxon>
        <taxon>Pseudomonadati</taxon>
        <taxon>Pseudomonadota</taxon>
        <taxon>Alphaproteobacteria</taxon>
        <taxon>Sphingomonadales</taxon>
        <taxon>Sphingosinicellaceae</taxon>
        <taxon>Sandarakinorhabdus</taxon>
    </lineage>
</organism>
<proteinExistence type="predicted"/>
<dbReference type="RefSeq" id="WP_094473949.1">
    <property type="nucleotide sequence ID" value="NZ_NOXT01000113.1"/>
</dbReference>
<protein>
    <submittedName>
        <fullName evidence="1">Uncharacterized protein</fullName>
    </submittedName>
</protein>
<comment type="caution">
    <text evidence="1">The sequence shown here is derived from an EMBL/GenBank/DDBJ whole genome shotgun (WGS) entry which is preliminary data.</text>
</comment>
<accession>A0A255YEK3</accession>
<dbReference type="Proteomes" id="UP000216991">
    <property type="component" value="Unassembled WGS sequence"/>
</dbReference>